<reference evidence="2" key="1">
    <citation type="submission" date="2014-11" db="EMBL/GenBank/DDBJ databases">
        <authorList>
            <person name="Amaro Gonzalez C."/>
        </authorList>
    </citation>
    <scope>NUCLEOTIDE SEQUENCE</scope>
</reference>
<keyword evidence="1" id="KW-0472">Membrane</keyword>
<dbReference type="AlphaFoldDB" id="A0A0E9SZ27"/>
<proteinExistence type="predicted"/>
<name>A0A0E9SZ27_ANGAN</name>
<dbReference type="EMBL" id="GBXM01062001">
    <property type="protein sequence ID" value="JAH46576.1"/>
    <property type="molecule type" value="Transcribed_RNA"/>
</dbReference>
<accession>A0A0E9SZ27</accession>
<feature type="transmembrane region" description="Helical" evidence="1">
    <location>
        <begin position="6"/>
        <end position="21"/>
    </location>
</feature>
<evidence type="ECO:0000313" key="2">
    <source>
        <dbReference type="EMBL" id="JAH46576.1"/>
    </source>
</evidence>
<evidence type="ECO:0000256" key="1">
    <source>
        <dbReference type="SAM" id="Phobius"/>
    </source>
</evidence>
<reference evidence="2" key="2">
    <citation type="journal article" date="2015" name="Fish Shellfish Immunol.">
        <title>Early steps in the European eel (Anguilla anguilla)-Vibrio vulnificus interaction in the gills: Role of the RtxA13 toxin.</title>
        <authorList>
            <person name="Callol A."/>
            <person name="Pajuelo D."/>
            <person name="Ebbesson L."/>
            <person name="Teles M."/>
            <person name="MacKenzie S."/>
            <person name="Amaro C."/>
        </authorList>
    </citation>
    <scope>NUCLEOTIDE SEQUENCE</scope>
</reference>
<protein>
    <submittedName>
        <fullName evidence="2">Uncharacterized protein</fullName>
    </submittedName>
</protein>
<keyword evidence="1" id="KW-1133">Transmembrane helix</keyword>
<organism evidence="2">
    <name type="scientific">Anguilla anguilla</name>
    <name type="common">European freshwater eel</name>
    <name type="synonym">Muraena anguilla</name>
    <dbReference type="NCBI Taxonomy" id="7936"/>
    <lineage>
        <taxon>Eukaryota</taxon>
        <taxon>Metazoa</taxon>
        <taxon>Chordata</taxon>
        <taxon>Craniata</taxon>
        <taxon>Vertebrata</taxon>
        <taxon>Euteleostomi</taxon>
        <taxon>Actinopterygii</taxon>
        <taxon>Neopterygii</taxon>
        <taxon>Teleostei</taxon>
        <taxon>Anguilliformes</taxon>
        <taxon>Anguillidae</taxon>
        <taxon>Anguilla</taxon>
    </lineage>
</organism>
<keyword evidence="1" id="KW-0812">Transmembrane</keyword>
<sequence length="22" mass="2502">MKVGGASLYSVFVSILFLFYFL</sequence>